<sequence>MPPSLPSLLFPYLSLSSELLPSAGFIAAANRFCINSGTQRTESPFLRDAGADMLTVGAVMAVLDFREEVGNHHFLDQSQTHQIYAMDAVVIAGREDSWDDEKSCRHNIFVDAGHQVIHEVGMGENIMGSIGLAENAEFVI</sequence>
<organism evidence="1">
    <name type="scientific">Triticum urartu</name>
    <name type="common">Red wild einkorn</name>
    <name type="synonym">Crithodium urartu</name>
    <dbReference type="NCBI Taxonomy" id="4572"/>
    <lineage>
        <taxon>Eukaryota</taxon>
        <taxon>Viridiplantae</taxon>
        <taxon>Streptophyta</taxon>
        <taxon>Embryophyta</taxon>
        <taxon>Tracheophyta</taxon>
        <taxon>Spermatophyta</taxon>
        <taxon>Magnoliopsida</taxon>
        <taxon>Liliopsida</taxon>
        <taxon>Poales</taxon>
        <taxon>Poaceae</taxon>
        <taxon>BOP clade</taxon>
        <taxon>Pooideae</taxon>
        <taxon>Triticodae</taxon>
        <taxon>Triticeae</taxon>
        <taxon>Triticinae</taxon>
        <taxon>Triticum</taxon>
    </lineage>
</organism>
<dbReference type="EMBL" id="KD105961">
    <property type="protein sequence ID" value="EMS60713.1"/>
    <property type="molecule type" value="Genomic_DNA"/>
</dbReference>
<proteinExistence type="predicted"/>
<name>M7ZBW8_TRIUA</name>
<dbReference type="AlphaFoldDB" id="M7ZBW8"/>
<gene>
    <name evidence="1" type="ORF">TRIUR3_12899</name>
</gene>
<accession>M7ZBW8</accession>
<evidence type="ECO:0000313" key="1">
    <source>
        <dbReference type="EMBL" id="EMS60713.1"/>
    </source>
</evidence>
<protein>
    <submittedName>
        <fullName evidence="1">Uncharacterized protein</fullName>
    </submittedName>
</protein>
<reference evidence="1" key="1">
    <citation type="journal article" date="2013" name="Nature">
        <title>Draft genome of the wheat A-genome progenitor Triticum urartu.</title>
        <authorList>
            <person name="Ling H.Q."/>
            <person name="Zhao S."/>
            <person name="Liu D."/>
            <person name="Wang J."/>
            <person name="Sun H."/>
            <person name="Zhang C."/>
            <person name="Fan H."/>
            <person name="Li D."/>
            <person name="Dong L."/>
            <person name="Tao Y."/>
            <person name="Gao C."/>
            <person name="Wu H."/>
            <person name="Li Y."/>
            <person name="Cui Y."/>
            <person name="Guo X."/>
            <person name="Zheng S."/>
            <person name="Wang B."/>
            <person name="Yu K."/>
            <person name="Liang Q."/>
            <person name="Yang W."/>
            <person name="Lou X."/>
            <person name="Chen J."/>
            <person name="Feng M."/>
            <person name="Jian J."/>
            <person name="Zhang X."/>
            <person name="Luo G."/>
            <person name="Jiang Y."/>
            <person name="Liu J."/>
            <person name="Wang Z."/>
            <person name="Sha Y."/>
            <person name="Zhang B."/>
            <person name="Wu H."/>
            <person name="Tang D."/>
            <person name="Shen Q."/>
            <person name="Xue P."/>
            <person name="Zou S."/>
            <person name="Wang X."/>
            <person name="Liu X."/>
            <person name="Wang F."/>
            <person name="Yang Y."/>
            <person name="An X."/>
            <person name="Dong Z."/>
            <person name="Zhang K."/>
            <person name="Zhang X."/>
            <person name="Luo M.C."/>
            <person name="Dvorak J."/>
            <person name="Tong Y."/>
            <person name="Wang J."/>
            <person name="Yang H."/>
            <person name="Li Z."/>
            <person name="Wang D."/>
            <person name="Zhang A."/>
            <person name="Wang J."/>
        </authorList>
    </citation>
    <scope>NUCLEOTIDE SEQUENCE</scope>
</reference>